<dbReference type="Proteomes" id="UP001328107">
    <property type="component" value="Unassembled WGS sequence"/>
</dbReference>
<evidence type="ECO:0000313" key="2">
    <source>
        <dbReference type="EMBL" id="GMR51152.1"/>
    </source>
</evidence>
<feature type="non-terminal residue" evidence="2">
    <location>
        <position position="120"/>
    </location>
</feature>
<reference evidence="3" key="1">
    <citation type="submission" date="2022-10" db="EMBL/GenBank/DDBJ databases">
        <title>Genome assembly of Pristionchus species.</title>
        <authorList>
            <person name="Yoshida K."/>
            <person name="Sommer R.J."/>
        </authorList>
    </citation>
    <scope>NUCLEOTIDE SEQUENCE [LARGE SCALE GENOMIC DNA]</scope>
    <source>
        <strain evidence="3">RS5460</strain>
    </source>
</reference>
<protein>
    <recommendedName>
        <fullName evidence="1">Cell wall hydrolase SleB domain-containing protein</fullName>
    </recommendedName>
</protein>
<proteinExistence type="predicted"/>
<dbReference type="EMBL" id="BTRK01000005">
    <property type="protein sequence ID" value="GMR51152.1"/>
    <property type="molecule type" value="Genomic_DNA"/>
</dbReference>
<dbReference type="AlphaFoldDB" id="A0AAN5CV35"/>
<dbReference type="Pfam" id="PF07486">
    <property type="entry name" value="Hydrolase_2"/>
    <property type="match status" value="1"/>
</dbReference>
<organism evidence="2 3">
    <name type="scientific">Pristionchus mayeri</name>
    <dbReference type="NCBI Taxonomy" id="1317129"/>
    <lineage>
        <taxon>Eukaryota</taxon>
        <taxon>Metazoa</taxon>
        <taxon>Ecdysozoa</taxon>
        <taxon>Nematoda</taxon>
        <taxon>Chromadorea</taxon>
        <taxon>Rhabditida</taxon>
        <taxon>Rhabditina</taxon>
        <taxon>Diplogasteromorpha</taxon>
        <taxon>Diplogasteroidea</taxon>
        <taxon>Neodiplogasteridae</taxon>
        <taxon>Pristionchus</taxon>
    </lineage>
</organism>
<sequence>NTHVLQKTIYLYTIGQPRFVKHAIAFTLLNRYKANRPEFGGHSIRDICLQFSENAQPEEFYIPEHKQIEMNKWLTKIWNDKSMYDPSKGALYFRFPDENVVWIEGMVKTTEINKIEFYKD</sequence>
<keyword evidence="3" id="KW-1185">Reference proteome</keyword>
<comment type="caution">
    <text evidence="2">The sequence shown here is derived from an EMBL/GenBank/DDBJ whole genome shotgun (WGS) entry which is preliminary data.</text>
</comment>
<feature type="domain" description="Cell wall hydrolase SleB" evidence="1">
    <location>
        <begin position="21"/>
        <end position="118"/>
    </location>
</feature>
<gene>
    <name evidence="2" type="ORF">PMAYCL1PPCAC_21347</name>
</gene>
<dbReference type="InterPro" id="IPR011105">
    <property type="entry name" value="Cell_wall_hydrolase_SleB"/>
</dbReference>
<evidence type="ECO:0000313" key="3">
    <source>
        <dbReference type="Proteomes" id="UP001328107"/>
    </source>
</evidence>
<accession>A0AAN5CV35</accession>
<name>A0AAN5CV35_9BILA</name>
<dbReference type="GO" id="GO:0016787">
    <property type="term" value="F:hydrolase activity"/>
    <property type="evidence" value="ECO:0007669"/>
    <property type="project" value="InterPro"/>
</dbReference>
<evidence type="ECO:0000259" key="1">
    <source>
        <dbReference type="Pfam" id="PF07486"/>
    </source>
</evidence>
<feature type="non-terminal residue" evidence="2">
    <location>
        <position position="1"/>
    </location>
</feature>